<gene>
    <name evidence="2" type="ORF">AFA91_13145</name>
</gene>
<dbReference type="Proteomes" id="UP000062255">
    <property type="component" value="Chromosome"/>
</dbReference>
<evidence type="ECO:0000313" key="2">
    <source>
        <dbReference type="EMBL" id="AKS32667.1"/>
    </source>
</evidence>
<feature type="region of interest" description="Disordered" evidence="1">
    <location>
        <begin position="380"/>
        <end position="410"/>
    </location>
</feature>
<reference evidence="2 3" key="1">
    <citation type="submission" date="2015-07" db="EMBL/GenBank/DDBJ databases">
        <title>Complete genome sequence of Mycobacterium goodii X7B, a facultative thermophilic biodesulfurizing bacterium.</title>
        <authorList>
            <person name="Yu B."/>
            <person name="Li F."/>
            <person name="Xu P."/>
        </authorList>
    </citation>
    <scope>NUCLEOTIDE SEQUENCE [LARGE SCALE GENOMIC DNA]</scope>
    <source>
        <strain evidence="2 3">X7B</strain>
    </source>
</reference>
<name>A0A0K0X5L1_MYCGD</name>
<organism evidence="2 3">
    <name type="scientific">Mycolicibacterium goodii</name>
    <name type="common">Mycobacterium goodii</name>
    <dbReference type="NCBI Taxonomy" id="134601"/>
    <lineage>
        <taxon>Bacteria</taxon>
        <taxon>Bacillati</taxon>
        <taxon>Actinomycetota</taxon>
        <taxon>Actinomycetes</taxon>
        <taxon>Mycobacteriales</taxon>
        <taxon>Mycobacteriaceae</taxon>
        <taxon>Mycolicibacterium</taxon>
    </lineage>
</organism>
<feature type="compositionally biased region" description="Basic and acidic residues" evidence="1">
    <location>
        <begin position="319"/>
        <end position="330"/>
    </location>
</feature>
<proteinExistence type="predicted"/>
<feature type="compositionally biased region" description="Low complexity" evidence="1">
    <location>
        <begin position="303"/>
        <end position="318"/>
    </location>
</feature>
<feature type="compositionally biased region" description="Gly residues" evidence="1">
    <location>
        <begin position="400"/>
        <end position="410"/>
    </location>
</feature>
<dbReference type="EMBL" id="CP012150">
    <property type="protein sequence ID" value="AKS32667.1"/>
    <property type="molecule type" value="Genomic_DNA"/>
</dbReference>
<dbReference type="PATRIC" id="fig|134601.6.peg.2724"/>
<feature type="region of interest" description="Disordered" evidence="1">
    <location>
        <begin position="277"/>
        <end position="367"/>
    </location>
</feature>
<feature type="region of interest" description="Disordered" evidence="1">
    <location>
        <begin position="175"/>
        <end position="211"/>
    </location>
</feature>
<protein>
    <submittedName>
        <fullName evidence="2">Uncharacterized protein</fullName>
    </submittedName>
</protein>
<accession>A0A0K0X5L1</accession>
<dbReference type="KEGG" id="mgo:AFA91_13145"/>
<dbReference type="AlphaFoldDB" id="A0A0K0X5L1"/>
<evidence type="ECO:0000256" key="1">
    <source>
        <dbReference type="SAM" id="MobiDB-lite"/>
    </source>
</evidence>
<sequence>MFVPNDEVKVAAVAPAPDTKSMTVEQLKLLASLQQISDAFFQGYGGFVTPDANNAGDCDAEGAVCPGGFVGVPYLLIDEALPNTLIDNYFFETGFVGTAQYILESAGVDPTVIGLIFDPVGTISDLVAQGVATATGENSFISGLTTAFLIDYQGNLGFVGAINYIVDTIIQGAPPLNSPFPEEEEDGDEPPAGQLMSTTGTEEGDEGTDETAGDVSILASTTETQQGNALTRLARTLGAGPASTEIGTGTLVDVNTETEQAGEESEEPGTVEVGLGTEEETDNSGTEVTAPVANTGGTTTVDPAASEGETGTTTPTGAEEVKTEPVKETEPETETVDTKNGNKATPGVIWQTGGGSKSPTNGWEKLGRDIQNGVNTLNKIFNKGKTTPKPAADTEDSGADNGGSEGGGEE</sequence>
<feature type="compositionally biased region" description="Acidic residues" evidence="1">
    <location>
        <begin position="202"/>
        <end position="211"/>
    </location>
</feature>
<dbReference type="STRING" id="134601.AFA91_13145"/>
<evidence type="ECO:0000313" key="3">
    <source>
        <dbReference type="Proteomes" id="UP000062255"/>
    </source>
</evidence>